<protein>
    <submittedName>
        <fullName evidence="1">Uncharacterized protein</fullName>
    </submittedName>
</protein>
<dbReference type="EMBL" id="BTTX01000001">
    <property type="protein sequence ID" value="GMU04040.1"/>
    <property type="molecule type" value="Genomic_DNA"/>
</dbReference>
<gene>
    <name evidence="1" type="ORF">ASNO1_02920</name>
</gene>
<accession>A0ABQ6QJ21</accession>
<keyword evidence="2" id="KW-1185">Reference proteome</keyword>
<reference evidence="1 2" key="1">
    <citation type="journal article" date="2024" name="Arch. Microbiol.">
        <title>Corallococcus caeni sp. nov., a novel myxobacterium isolated from activated sludge.</title>
        <authorList>
            <person name="Tomita S."/>
            <person name="Nakai R."/>
            <person name="Kuroda K."/>
            <person name="Kurashita H."/>
            <person name="Hatamoto M."/>
            <person name="Yamaguchi T."/>
            <person name="Narihiro T."/>
        </authorList>
    </citation>
    <scope>NUCLEOTIDE SEQUENCE [LARGE SCALE GENOMIC DNA]</scope>
    <source>
        <strain evidence="1 2">NO1</strain>
    </source>
</reference>
<evidence type="ECO:0000313" key="1">
    <source>
        <dbReference type="EMBL" id="GMU04040.1"/>
    </source>
</evidence>
<proteinExistence type="predicted"/>
<dbReference type="Proteomes" id="UP001342631">
    <property type="component" value="Unassembled WGS sequence"/>
</dbReference>
<name>A0ABQ6QJ21_9BACT</name>
<sequence length="65" mass="7343">MLVVESADAGAESSSSAPRRDFIDRVFMGNLFIRGPRDGRAVRGERRATRWRVPRAPDTAPVRFR</sequence>
<organism evidence="1 2">
    <name type="scientific">Corallococcus caeni</name>
    <dbReference type="NCBI Taxonomy" id="3082388"/>
    <lineage>
        <taxon>Bacteria</taxon>
        <taxon>Pseudomonadati</taxon>
        <taxon>Myxococcota</taxon>
        <taxon>Myxococcia</taxon>
        <taxon>Myxococcales</taxon>
        <taxon>Cystobacterineae</taxon>
        <taxon>Myxococcaceae</taxon>
        <taxon>Corallococcus</taxon>
    </lineage>
</organism>
<evidence type="ECO:0000313" key="2">
    <source>
        <dbReference type="Proteomes" id="UP001342631"/>
    </source>
</evidence>
<comment type="caution">
    <text evidence="1">The sequence shown here is derived from an EMBL/GenBank/DDBJ whole genome shotgun (WGS) entry which is preliminary data.</text>
</comment>